<reference evidence="2 3" key="1">
    <citation type="submission" date="2015-02" db="EMBL/GenBank/DDBJ databases">
        <title>Draft genome of a novel marine cyanobacterium (Chroococcales) isolated from South Atlantic Ocean.</title>
        <authorList>
            <person name="Rigonato J."/>
            <person name="Alvarenga D.O."/>
            <person name="Branco L.H."/>
            <person name="Varani A.M."/>
            <person name="Brandini F.P."/>
            <person name="Fiore M.F."/>
        </authorList>
    </citation>
    <scope>NUCLEOTIDE SEQUENCE [LARGE SCALE GENOMIC DNA]</scope>
    <source>
        <strain evidence="2 3">CENA595</strain>
    </source>
</reference>
<evidence type="ECO:0000259" key="1">
    <source>
        <dbReference type="Pfam" id="PF12651"/>
    </source>
</evidence>
<evidence type="ECO:0000313" key="3">
    <source>
        <dbReference type="Proteomes" id="UP000032452"/>
    </source>
</evidence>
<dbReference type="PATRIC" id="fig|1618023.3.peg.1401"/>
<protein>
    <recommendedName>
        <fullName evidence="1">Predicted DNA-binding protein ribbon-helix-helix domain-containing protein</fullName>
    </recommendedName>
</protein>
<dbReference type="InterPro" id="IPR038733">
    <property type="entry name" value="Predicted_DNA_bind_prot_RHH"/>
</dbReference>
<dbReference type="GO" id="GO:0006355">
    <property type="term" value="P:regulation of DNA-templated transcription"/>
    <property type="evidence" value="ECO:0007669"/>
    <property type="project" value="InterPro"/>
</dbReference>
<dbReference type="CDD" id="cd21631">
    <property type="entry name" value="RHH_CopG_NikR-like"/>
    <property type="match status" value="1"/>
</dbReference>
<keyword evidence="3" id="KW-1185">Reference proteome</keyword>
<accession>A0A0D9A1M9</accession>
<name>A0A0D9A1M9_9CYAN</name>
<comment type="caution">
    <text evidence="2">The sequence shown here is derived from an EMBL/GenBank/DDBJ whole genome shotgun (WGS) entry which is preliminary data.</text>
</comment>
<sequence>MKTAISLPDSIFAEAEALAKQLGLSRSELYTKALQAYLRKYNQNLILNKLNQVYEQEFSELDPVLSTMQFMSLPNEDW</sequence>
<dbReference type="Proteomes" id="UP000032452">
    <property type="component" value="Unassembled WGS sequence"/>
</dbReference>
<gene>
    <name evidence="2" type="ORF">UH38_00875</name>
</gene>
<evidence type="ECO:0000313" key="2">
    <source>
        <dbReference type="EMBL" id="KJH73366.1"/>
    </source>
</evidence>
<dbReference type="InterPro" id="IPR010985">
    <property type="entry name" value="Ribbon_hlx_hlx"/>
</dbReference>
<dbReference type="RefSeq" id="WP_045052711.1">
    <property type="nucleotide sequence ID" value="NZ_CAWMDP010000017.1"/>
</dbReference>
<dbReference type="SUPFAM" id="SSF47598">
    <property type="entry name" value="Ribbon-helix-helix"/>
    <property type="match status" value="1"/>
</dbReference>
<feature type="domain" description="Predicted DNA-binding protein ribbon-helix-helix" evidence="1">
    <location>
        <begin position="3"/>
        <end position="42"/>
    </location>
</feature>
<dbReference type="Gene3D" id="1.10.1220.10">
    <property type="entry name" value="Met repressor-like"/>
    <property type="match status" value="1"/>
</dbReference>
<dbReference type="STRING" id="1618023.UH38_00875"/>
<dbReference type="OrthoDB" id="73061at2"/>
<proteinExistence type="predicted"/>
<dbReference type="EMBL" id="JYON01000001">
    <property type="protein sequence ID" value="KJH73366.1"/>
    <property type="molecule type" value="Genomic_DNA"/>
</dbReference>
<dbReference type="InterPro" id="IPR013321">
    <property type="entry name" value="Arc_rbn_hlx_hlx"/>
</dbReference>
<organism evidence="2 3">
    <name type="scientific">Aliterella atlantica CENA595</name>
    <dbReference type="NCBI Taxonomy" id="1618023"/>
    <lineage>
        <taxon>Bacteria</taxon>
        <taxon>Bacillati</taxon>
        <taxon>Cyanobacteriota</taxon>
        <taxon>Cyanophyceae</taxon>
        <taxon>Chroococcidiopsidales</taxon>
        <taxon>Aliterellaceae</taxon>
        <taxon>Aliterella</taxon>
    </lineage>
</organism>
<dbReference type="AlphaFoldDB" id="A0A0D9A1M9"/>
<dbReference type="Pfam" id="PF12651">
    <property type="entry name" value="RHH_3"/>
    <property type="match status" value="1"/>
</dbReference>